<proteinExistence type="predicted"/>
<sequence>MEIGKEKERNENKGILRRFQSSSQGFGTDFEIGKGPGKKNLIPSAHKVATVMFSKILDPSGKCTPGEELTFGSYHSRQCHKKKLNLLKELIGIGKTWKEIERRNGPFVQVKLAIILELMLKSREKISVQNFQSIHRVPNVMLTTRMVEYLQRRLPGVVLTFGNSYPYQEP</sequence>
<comment type="caution">
    <text evidence="1">The sequence shown here is derived from an EMBL/GenBank/DDBJ whole genome shotgun (WGS) entry which is preliminary data.</text>
</comment>
<name>A0A9Q3HM09_9BASI</name>
<accession>A0A9Q3HM09</accession>
<evidence type="ECO:0000313" key="2">
    <source>
        <dbReference type="Proteomes" id="UP000765509"/>
    </source>
</evidence>
<gene>
    <name evidence="1" type="ORF">O181_046275</name>
</gene>
<dbReference type="Proteomes" id="UP000765509">
    <property type="component" value="Unassembled WGS sequence"/>
</dbReference>
<evidence type="ECO:0000313" key="1">
    <source>
        <dbReference type="EMBL" id="MBW0506560.1"/>
    </source>
</evidence>
<dbReference type="EMBL" id="AVOT02019168">
    <property type="protein sequence ID" value="MBW0506560.1"/>
    <property type="molecule type" value="Genomic_DNA"/>
</dbReference>
<keyword evidence="2" id="KW-1185">Reference proteome</keyword>
<reference evidence="1" key="1">
    <citation type="submission" date="2021-03" db="EMBL/GenBank/DDBJ databases">
        <title>Draft genome sequence of rust myrtle Austropuccinia psidii MF-1, a brazilian biotype.</title>
        <authorList>
            <person name="Quecine M.C."/>
            <person name="Pachon D.M.R."/>
            <person name="Bonatelli M.L."/>
            <person name="Correr F.H."/>
            <person name="Franceschini L.M."/>
            <person name="Leite T.F."/>
            <person name="Margarido G.R.A."/>
            <person name="Almeida C.A."/>
            <person name="Ferrarezi J.A."/>
            <person name="Labate C.A."/>
        </authorList>
    </citation>
    <scope>NUCLEOTIDE SEQUENCE</scope>
    <source>
        <strain evidence="1">MF-1</strain>
    </source>
</reference>
<dbReference type="AlphaFoldDB" id="A0A9Q3HM09"/>
<protein>
    <submittedName>
        <fullName evidence="1">Uncharacterized protein</fullName>
    </submittedName>
</protein>
<organism evidence="1 2">
    <name type="scientific">Austropuccinia psidii MF-1</name>
    <dbReference type="NCBI Taxonomy" id="1389203"/>
    <lineage>
        <taxon>Eukaryota</taxon>
        <taxon>Fungi</taxon>
        <taxon>Dikarya</taxon>
        <taxon>Basidiomycota</taxon>
        <taxon>Pucciniomycotina</taxon>
        <taxon>Pucciniomycetes</taxon>
        <taxon>Pucciniales</taxon>
        <taxon>Sphaerophragmiaceae</taxon>
        <taxon>Austropuccinia</taxon>
    </lineage>
</organism>